<gene>
    <name evidence="1" type="primary">46</name>
    <name evidence="1" type="ORF">SEA_FROKOSTDAME_46</name>
</gene>
<evidence type="ECO:0000313" key="1">
    <source>
        <dbReference type="EMBL" id="AXH49688.1"/>
    </source>
</evidence>
<sequence>MSSDTRLDPTRWPLAPGNAPEDVEAALRAEEQKWPEPTAAQRSRIASVFRRTDRKAIA</sequence>
<reference evidence="2" key="1">
    <citation type="submission" date="2018-06" db="EMBL/GenBank/DDBJ databases">
        <authorList>
            <person name="Zhirakovskaya E."/>
        </authorList>
    </citation>
    <scope>NUCLEOTIDE SEQUENCE [LARGE SCALE GENOMIC DNA]</scope>
</reference>
<accession>A0A345L336</accession>
<name>A0A345L336_9CAUD</name>
<keyword evidence="2" id="KW-1185">Reference proteome</keyword>
<evidence type="ECO:0000313" key="2">
    <source>
        <dbReference type="Proteomes" id="UP000260058"/>
    </source>
</evidence>
<dbReference type="Proteomes" id="UP000260058">
    <property type="component" value="Segment"/>
</dbReference>
<proteinExistence type="predicted"/>
<protein>
    <submittedName>
        <fullName evidence="1">Uncharacterized protein</fullName>
    </submittedName>
</protein>
<dbReference type="GeneID" id="65114583"/>
<dbReference type="EMBL" id="MH536818">
    <property type="protein sequence ID" value="AXH49688.1"/>
    <property type="molecule type" value="Genomic_DNA"/>
</dbReference>
<dbReference type="KEGG" id="vg:65114583"/>
<dbReference type="RefSeq" id="YP_010096923.1">
    <property type="nucleotide sequence ID" value="NC_055754.1"/>
</dbReference>
<organism evidence="1 2">
    <name type="scientific">Gordonia phage Frokostdame</name>
    <dbReference type="NCBI Taxonomy" id="2250320"/>
    <lineage>
        <taxon>Viruses</taxon>
        <taxon>Duplodnaviria</taxon>
        <taxon>Heunggongvirae</taxon>
        <taxon>Uroviricota</taxon>
        <taxon>Caudoviricetes</taxon>
        <taxon>Jujuvirus</taxon>
        <taxon>Jujuvirus frokostdame</taxon>
    </lineage>
</organism>